<feature type="signal peptide" evidence="4">
    <location>
        <begin position="1"/>
        <end position="21"/>
    </location>
</feature>
<keyword evidence="4" id="KW-0732">Signal</keyword>
<organism evidence="6 7">
    <name type="scientific">Devosia pacifica</name>
    <dbReference type="NCBI Taxonomy" id="1335967"/>
    <lineage>
        <taxon>Bacteria</taxon>
        <taxon>Pseudomonadati</taxon>
        <taxon>Pseudomonadota</taxon>
        <taxon>Alphaproteobacteria</taxon>
        <taxon>Hyphomicrobiales</taxon>
        <taxon>Devosiaceae</taxon>
        <taxon>Devosia</taxon>
    </lineage>
</organism>
<feature type="region of interest" description="Disordered" evidence="3">
    <location>
        <begin position="84"/>
        <end position="107"/>
    </location>
</feature>
<feature type="domain" description="Superoxide dismutase copper/zinc binding" evidence="5">
    <location>
        <begin position="39"/>
        <end position="171"/>
    </location>
</feature>
<protein>
    <recommendedName>
        <fullName evidence="2">Superoxide dismutase [Cu-Zn]</fullName>
        <ecNumber evidence="2">1.15.1.1</ecNumber>
    </recommendedName>
</protein>
<dbReference type="InterPro" id="IPR001424">
    <property type="entry name" value="SOD_Cu_Zn_dom"/>
</dbReference>
<dbReference type="SUPFAM" id="SSF49329">
    <property type="entry name" value="Cu,Zn superoxide dismutase-like"/>
    <property type="match status" value="1"/>
</dbReference>
<comment type="similarity">
    <text evidence="1 2">Belongs to the Cu-Zn superoxide dismutase family.</text>
</comment>
<comment type="function">
    <text evidence="2">Destroys radicals which are normally produced within the cells and which are toxic to biological systems.</text>
</comment>
<dbReference type="EMBL" id="BMZE01000001">
    <property type="protein sequence ID" value="GHA16002.1"/>
    <property type="molecule type" value="Genomic_DNA"/>
</dbReference>
<comment type="cofactor">
    <cofactor evidence="2">
        <name>Zn(2+)</name>
        <dbReference type="ChEBI" id="CHEBI:29105"/>
    </cofactor>
    <text evidence="2">Binds 1 zinc ion per subunit.</text>
</comment>
<evidence type="ECO:0000256" key="3">
    <source>
        <dbReference type="SAM" id="MobiDB-lite"/>
    </source>
</evidence>
<dbReference type="InterPro" id="IPR024134">
    <property type="entry name" value="SOD_Cu/Zn_/chaperone"/>
</dbReference>
<comment type="caution">
    <text evidence="6">The sequence shown here is derived from an EMBL/GenBank/DDBJ whole genome shotgun (WGS) entry which is preliminary data.</text>
</comment>
<name>A0A918RYJ5_9HYPH</name>
<sequence length="177" mass="18386">MKTKLMACICGAALMTAPALAQDQSAMATFMNTEGEEVGSAELMQTEAGVEITATVSGLTEGEHGFHIHETGDCDPSNGFDSAGGHYNPTDNQHGFDNPEGPHAGDMENQVADVDGNLSADVVNDRVSLIEGEEGYLFDEDGSALMIHAEADDYMTDPGGDAGSRVACAVVEPADGM</sequence>
<accession>A0A918RYJ5</accession>
<dbReference type="AlphaFoldDB" id="A0A918RYJ5"/>
<keyword evidence="2" id="KW-0862">Zinc</keyword>
<keyword evidence="2" id="KW-0186">Copper</keyword>
<evidence type="ECO:0000256" key="4">
    <source>
        <dbReference type="SAM" id="SignalP"/>
    </source>
</evidence>
<dbReference type="InterPro" id="IPR036423">
    <property type="entry name" value="SOD-like_Cu/Zn_dom_sf"/>
</dbReference>
<feature type="chain" id="PRO_5037783433" description="Superoxide dismutase [Cu-Zn]" evidence="4">
    <location>
        <begin position="22"/>
        <end position="177"/>
    </location>
</feature>
<comment type="catalytic activity">
    <reaction evidence="2">
        <text>2 superoxide + 2 H(+) = H2O2 + O2</text>
        <dbReference type="Rhea" id="RHEA:20696"/>
        <dbReference type="ChEBI" id="CHEBI:15378"/>
        <dbReference type="ChEBI" id="CHEBI:15379"/>
        <dbReference type="ChEBI" id="CHEBI:16240"/>
        <dbReference type="ChEBI" id="CHEBI:18421"/>
        <dbReference type="EC" id="1.15.1.1"/>
    </reaction>
</comment>
<dbReference type="GO" id="GO:0004784">
    <property type="term" value="F:superoxide dismutase activity"/>
    <property type="evidence" value="ECO:0007669"/>
    <property type="project" value="UniProtKB-EC"/>
</dbReference>
<dbReference type="InterPro" id="IPR018152">
    <property type="entry name" value="SOD_Cu/Zn_BS"/>
</dbReference>
<evidence type="ECO:0000313" key="7">
    <source>
        <dbReference type="Proteomes" id="UP000646579"/>
    </source>
</evidence>
<keyword evidence="7" id="KW-1185">Reference proteome</keyword>
<gene>
    <name evidence="6" type="primary">sodC2</name>
    <name evidence="6" type="ORF">GCM10007989_08700</name>
</gene>
<dbReference type="PROSITE" id="PS00087">
    <property type="entry name" value="SOD_CU_ZN_1"/>
    <property type="match status" value="1"/>
</dbReference>
<dbReference type="CDD" id="cd00305">
    <property type="entry name" value="Cu-Zn_Superoxide_Dismutase"/>
    <property type="match status" value="1"/>
</dbReference>
<dbReference type="PANTHER" id="PTHR10003">
    <property type="entry name" value="SUPEROXIDE DISMUTASE CU-ZN -RELATED"/>
    <property type="match status" value="1"/>
</dbReference>
<dbReference type="PROSITE" id="PS00332">
    <property type="entry name" value="SOD_CU_ZN_2"/>
    <property type="match status" value="1"/>
</dbReference>
<keyword evidence="2" id="KW-0560">Oxidoreductase</keyword>
<keyword evidence="2" id="KW-0479">Metal-binding</keyword>
<dbReference type="EC" id="1.15.1.1" evidence="2"/>
<comment type="cofactor">
    <cofactor evidence="2">
        <name>Cu cation</name>
        <dbReference type="ChEBI" id="CHEBI:23378"/>
    </cofactor>
    <text evidence="2">Binds 1 copper ion per subunit.</text>
</comment>
<evidence type="ECO:0000256" key="2">
    <source>
        <dbReference type="RuleBase" id="RU000393"/>
    </source>
</evidence>
<evidence type="ECO:0000313" key="6">
    <source>
        <dbReference type="EMBL" id="GHA16002.1"/>
    </source>
</evidence>
<dbReference type="RefSeq" id="WP_189423743.1">
    <property type="nucleotide sequence ID" value="NZ_BMZE01000001.1"/>
</dbReference>
<dbReference type="Proteomes" id="UP000646579">
    <property type="component" value="Unassembled WGS sequence"/>
</dbReference>
<evidence type="ECO:0000256" key="1">
    <source>
        <dbReference type="ARBA" id="ARBA00010457"/>
    </source>
</evidence>
<reference evidence="6" key="2">
    <citation type="submission" date="2020-09" db="EMBL/GenBank/DDBJ databases">
        <authorList>
            <person name="Sun Q."/>
            <person name="Kim S."/>
        </authorList>
    </citation>
    <scope>NUCLEOTIDE SEQUENCE</scope>
    <source>
        <strain evidence="6">KCTC 32437</strain>
    </source>
</reference>
<proteinExistence type="inferred from homology"/>
<reference evidence="6" key="1">
    <citation type="journal article" date="2014" name="Int. J. Syst. Evol. Microbiol.">
        <title>Complete genome sequence of Corynebacterium casei LMG S-19264T (=DSM 44701T), isolated from a smear-ripened cheese.</title>
        <authorList>
            <consortium name="US DOE Joint Genome Institute (JGI-PGF)"/>
            <person name="Walter F."/>
            <person name="Albersmeier A."/>
            <person name="Kalinowski J."/>
            <person name="Ruckert C."/>
        </authorList>
    </citation>
    <scope>NUCLEOTIDE SEQUENCE</scope>
    <source>
        <strain evidence="6">KCTC 32437</strain>
    </source>
</reference>
<dbReference type="GO" id="GO:0005507">
    <property type="term" value="F:copper ion binding"/>
    <property type="evidence" value="ECO:0007669"/>
    <property type="project" value="InterPro"/>
</dbReference>
<evidence type="ECO:0000259" key="5">
    <source>
        <dbReference type="Pfam" id="PF00080"/>
    </source>
</evidence>
<dbReference type="Pfam" id="PF00080">
    <property type="entry name" value="Sod_Cu"/>
    <property type="match status" value="1"/>
</dbReference>
<dbReference type="Gene3D" id="2.60.40.200">
    <property type="entry name" value="Superoxide dismutase, copper/zinc binding domain"/>
    <property type="match status" value="1"/>
</dbReference>